<sequence>MPKISVVVPIYNVAKYLPQCLESLIAQTLEDIEIICVNDGSTDNSLDIINEYADRDSRIRVISTENFGYGHAMNTGFYAAEGDYIGILESDDFTAGNMFEELYQVAVASDADIVKSNYWNYRNGNKEFSDALKNGPFDKVFKPRHTALEVFSYNPSIWSAIYKREFIVKNNIKFNETPGASYQDTSFNFIAFACAERVVLKEDAYICYRRDNEASSVNSGKKVYCVFDEYHFIEEYLSSKPQLHSEVESLLPAMAWSTYRWNYGRIAMEFKYEFLVKMIEYFYKAWNEGKINPAYWVNKDHLREAMHILADKNNFLYKVYAEIQKREALLSFLKCKVQNSDKVFLYGAGKVGCEIATMLSNQNLNFDGFVVTSGVSNFDEVMGKKVMPLSDIENNGVREKSLFLLSVKEAGQPEIMLMLREKGYINVIPMTNDLRKYLVNFEHYDIGTLVRELIL</sequence>
<evidence type="ECO:0000313" key="3">
    <source>
        <dbReference type="Proteomes" id="UP000191240"/>
    </source>
</evidence>
<dbReference type="CDD" id="cd00761">
    <property type="entry name" value="Glyco_tranf_GTA_type"/>
    <property type="match status" value="1"/>
</dbReference>
<gene>
    <name evidence="2" type="ORF">SAMN02745671_00437</name>
</gene>
<dbReference type="Gene3D" id="3.90.550.10">
    <property type="entry name" value="Spore Coat Polysaccharide Biosynthesis Protein SpsA, Chain A"/>
    <property type="match status" value="1"/>
</dbReference>
<accession>A0A1M6AMN1</accession>
<evidence type="ECO:0000313" key="2">
    <source>
        <dbReference type="EMBL" id="SHI37705.1"/>
    </source>
</evidence>
<feature type="domain" description="Glycosyltransferase 2-like" evidence="1">
    <location>
        <begin position="5"/>
        <end position="134"/>
    </location>
</feature>
<dbReference type="RefSeq" id="WP_080325238.1">
    <property type="nucleotide sequence ID" value="NZ_FQYW01000004.1"/>
</dbReference>
<dbReference type="InterPro" id="IPR001173">
    <property type="entry name" value="Glyco_trans_2-like"/>
</dbReference>
<organism evidence="2 3">
    <name type="scientific">Anaerovibrio lipolyticus DSM 3074</name>
    <dbReference type="NCBI Taxonomy" id="1120997"/>
    <lineage>
        <taxon>Bacteria</taxon>
        <taxon>Bacillati</taxon>
        <taxon>Bacillota</taxon>
        <taxon>Negativicutes</taxon>
        <taxon>Selenomonadales</taxon>
        <taxon>Selenomonadaceae</taxon>
        <taxon>Anaerovibrio</taxon>
    </lineage>
</organism>
<dbReference type="GO" id="GO:0016758">
    <property type="term" value="F:hexosyltransferase activity"/>
    <property type="evidence" value="ECO:0007669"/>
    <property type="project" value="UniProtKB-ARBA"/>
</dbReference>
<protein>
    <submittedName>
        <fullName evidence="2">Glycosyl transferase family 2</fullName>
    </submittedName>
</protein>
<dbReference type="Pfam" id="PF00535">
    <property type="entry name" value="Glycos_transf_2"/>
    <property type="match status" value="1"/>
</dbReference>
<dbReference type="InterPro" id="IPR029044">
    <property type="entry name" value="Nucleotide-diphossugar_trans"/>
</dbReference>
<dbReference type="PANTHER" id="PTHR22916">
    <property type="entry name" value="GLYCOSYLTRANSFERASE"/>
    <property type="match status" value="1"/>
</dbReference>
<name>A0A1M6AMN1_9FIRM</name>
<proteinExistence type="predicted"/>
<dbReference type="PANTHER" id="PTHR22916:SF3">
    <property type="entry name" value="UDP-GLCNAC:BETAGAL BETA-1,3-N-ACETYLGLUCOSAMINYLTRANSFERASE-LIKE PROTEIN 1"/>
    <property type="match status" value="1"/>
</dbReference>
<dbReference type="SUPFAM" id="SSF53448">
    <property type="entry name" value="Nucleotide-diphospho-sugar transferases"/>
    <property type="match status" value="1"/>
</dbReference>
<dbReference type="AlphaFoldDB" id="A0A1M6AMN1"/>
<reference evidence="2 3" key="1">
    <citation type="submission" date="2016-11" db="EMBL/GenBank/DDBJ databases">
        <authorList>
            <person name="Jaros S."/>
            <person name="Januszkiewicz K."/>
            <person name="Wedrychowicz H."/>
        </authorList>
    </citation>
    <scope>NUCLEOTIDE SEQUENCE [LARGE SCALE GENOMIC DNA]</scope>
    <source>
        <strain evidence="2 3">DSM 3074</strain>
    </source>
</reference>
<evidence type="ECO:0000259" key="1">
    <source>
        <dbReference type="Pfam" id="PF00535"/>
    </source>
</evidence>
<keyword evidence="2" id="KW-0808">Transferase</keyword>
<dbReference type="EMBL" id="FQYW01000004">
    <property type="protein sequence ID" value="SHI37705.1"/>
    <property type="molecule type" value="Genomic_DNA"/>
</dbReference>
<dbReference type="OrthoDB" id="1666828at2"/>
<dbReference type="Proteomes" id="UP000191240">
    <property type="component" value="Unassembled WGS sequence"/>
</dbReference>